<dbReference type="PANTHER" id="PTHR46534:SF1">
    <property type="entry name" value="IGGFC-BINDING PROTEIN N-TERMINAL DOMAIN-CONTAINING PROTEIN"/>
    <property type="match status" value="1"/>
</dbReference>
<dbReference type="PROSITE" id="PS51318">
    <property type="entry name" value="TAT"/>
    <property type="match status" value="1"/>
</dbReference>
<dbReference type="PATRIC" id="fig|1391654.3.peg.6815"/>
<reference evidence="2 3" key="1">
    <citation type="submission" date="2015-08" db="EMBL/GenBank/DDBJ databases">
        <authorList>
            <person name="Babu N.S."/>
            <person name="Beckwith C.J."/>
            <person name="Beseler K.G."/>
            <person name="Brison A."/>
            <person name="Carone J.V."/>
            <person name="Caskin T.P."/>
            <person name="Diamond M."/>
            <person name="Durham M.E."/>
            <person name="Foxe J.M."/>
            <person name="Go M."/>
            <person name="Henderson B.A."/>
            <person name="Jones I.B."/>
            <person name="McGettigan J.A."/>
            <person name="Micheletti S.J."/>
            <person name="Nasrallah M.E."/>
            <person name="Ortiz D."/>
            <person name="Piller C.R."/>
            <person name="Privatt S.R."/>
            <person name="Schneider S.L."/>
            <person name="Sharp S."/>
            <person name="Smith T.C."/>
            <person name="Stanton J.D."/>
            <person name="Ullery H.E."/>
            <person name="Wilson R.J."/>
            <person name="Serrano M.G."/>
            <person name="Buck G."/>
            <person name="Lee V."/>
            <person name="Wang Y."/>
            <person name="Carvalho R."/>
            <person name="Voegtly L."/>
            <person name="Shi R."/>
            <person name="Duckworth R."/>
            <person name="Johnson A."/>
            <person name="Loviza R."/>
            <person name="Walstead R."/>
            <person name="Shah Z."/>
            <person name="Kiflezghi M."/>
            <person name="Wade K."/>
            <person name="Ball S.L."/>
            <person name="Bradley K.W."/>
            <person name="Asai D.J."/>
            <person name="Bowman C.A."/>
            <person name="Russell D.A."/>
            <person name="Pope W.H."/>
            <person name="Jacobs-Sera D."/>
            <person name="Hendrix R.W."/>
            <person name="Hatfull G.F."/>
        </authorList>
    </citation>
    <scope>NUCLEOTIDE SEQUENCE [LARGE SCALE GENOMIC DNA]</scope>
    <source>
        <strain evidence="2 3">DSM 27648</strain>
    </source>
</reference>
<feature type="domain" description="IgGFc-binding protein N-terminal" evidence="1">
    <location>
        <begin position="237"/>
        <end position="559"/>
    </location>
</feature>
<dbReference type="RefSeq" id="WP_146651416.1">
    <property type="nucleotide sequence ID" value="NZ_CP012333.1"/>
</dbReference>
<dbReference type="PANTHER" id="PTHR46534">
    <property type="entry name" value="IGGFC_BINDING DOMAIN-CONTAINING PROTEIN"/>
    <property type="match status" value="1"/>
</dbReference>
<dbReference type="InterPro" id="IPR006311">
    <property type="entry name" value="TAT_signal"/>
</dbReference>
<protein>
    <recommendedName>
        <fullName evidence="1">IgGFc-binding protein N-terminal domain-containing protein</fullName>
    </recommendedName>
</protein>
<proteinExistence type="predicted"/>
<dbReference type="OrthoDB" id="5486557at2"/>
<dbReference type="STRING" id="1391654.AKJ09_06720"/>
<sequence length="585" mass="62070">MKVSSRTFLRAVVVLGAVGVVGACGDGKRDGFAPAPAPDFGEAGAPENSCPLQCSLDLRSVIRSCNGEVVDTCPPELGCADGQCVPACQATANAQSSLGCEFYMQPPPVHPAWARSCYAAYVTNVWGVPAEIGLELEGRKLDLTGAIYKFTPGTSELTRSSNPVVAGDSVVVFLASAPPGNQQVNHIGCPEGVKPALEGWTVPARSGRSSSFHLTSEVPLSVATIYPFGGAASFVPSATLLLPVVSWGKQHVLIEPAQRRLTSDRGLPGAQIVAAEDDTVVTVVPAKDIQGGPNVEPGLRGTKVTYTLSKGEFLQLSQDEELSGSIVESTRPTSIFGGHSCMQIPAGILACDSAQQELPALSQWGSTYAAVRYRGRVDDQEPALHRIVAAFDGTTLTYDPARPDGAPQTLNAGEVMNFTSPQPFVVRSQDADHPFYLAAYMTGAENPESGQKGDPEFVNVVPAGQYLNSYAFYADPTYDDTSLVLIRQRDKVGFKDVWLECAGQNLDGWTPIGNGGEFEFRRVDLSRNGGPGETFGANTCTFGLHRVKSDGAFSATLWGWAAYASYAYPGGMAQRNLVTRPVIIH</sequence>
<dbReference type="PROSITE" id="PS51257">
    <property type="entry name" value="PROKAR_LIPOPROTEIN"/>
    <property type="match status" value="1"/>
</dbReference>
<gene>
    <name evidence="2" type="ORF">AKJ09_06720</name>
</gene>
<dbReference type="InterPro" id="IPR035234">
    <property type="entry name" value="IgGFc-bd_N"/>
</dbReference>
<keyword evidence="3" id="KW-1185">Reference proteome</keyword>
<name>A0A0K1Q319_9BACT</name>
<evidence type="ECO:0000313" key="3">
    <source>
        <dbReference type="Proteomes" id="UP000064967"/>
    </source>
</evidence>
<evidence type="ECO:0000259" key="1">
    <source>
        <dbReference type="Pfam" id="PF17517"/>
    </source>
</evidence>
<dbReference type="Proteomes" id="UP000064967">
    <property type="component" value="Chromosome"/>
</dbReference>
<dbReference type="AlphaFoldDB" id="A0A0K1Q319"/>
<dbReference type="KEGG" id="llu:AKJ09_06720"/>
<dbReference type="Pfam" id="PF17517">
    <property type="entry name" value="IgGFc_binding"/>
    <property type="match status" value="1"/>
</dbReference>
<organism evidence="2 3">
    <name type="scientific">Labilithrix luteola</name>
    <dbReference type="NCBI Taxonomy" id="1391654"/>
    <lineage>
        <taxon>Bacteria</taxon>
        <taxon>Pseudomonadati</taxon>
        <taxon>Myxococcota</taxon>
        <taxon>Polyangia</taxon>
        <taxon>Polyangiales</taxon>
        <taxon>Labilitrichaceae</taxon>
        <taxon>Labilithrix</taxon>
    </lineage>
</organism>
<dbReference type="EMBL" id="CP012333">
    <property type="protein sequence ID" value="AKV00057.1"/>
    <property type="molecule type" value="Genomic_DNA"/>
</dbReference>
<accession>A0A0K1Q319</accession>
<evidence type="ECO:0000313" key="2">
    <source>
        <dbReference type="EMBL" id="AKV00057.1"/>
    </source>
</evidence>